<dbReference type="InterPro" id="IPR012132">
    <property type="entry name" value="GMC_OxRdtase"/>
</dbReference>
<dbReference type="Pfam" id="PF05199">
    <property type="entry name" value="GMC_oxred_C"/>
    <property type="match status" value="1"/>
</dbReference>
<dbReference type="GO" id="GO:0050660">
    <property type="term" value="F:flavin adenine dinucleotide binding"/>
    <property type="evidence" value="ECO:0007669"/>
    <property type="project" value="InterPro"/>
</dbReference>
<gene>
    <name evidence="8" type="ORF">CSOJ01_08630</name>
</gene>
<dbReference type="PANTHER" id="PTHR11552">
    <property type="entry name" value="GLUCOSE-METHANOL-CHOLINE GMC OXIDOREDUCTASE"/>
    <property type="match status" value="1"/>
</dbReference>
<dbReference type="GO" id="GO:0016614">
    <property type="term" value="F:oxidoreductase activity, acting on CH-OH group of donors"/>
    <property type="evidence" value="ECO:0007669"/>
    <property type="project" value="InterPro"/>
</dbReference>
<keyword evidence="3" id="KW-0285">Flavoprotein</keyword>
<dbReference type="AlphaFoldDB" id="A0A8H6J5K9"/>
<dbReference type="InterPro" id="IPR036188">
    <property type="entry name" value="FAD/NAD-bd_sf"/>
</dbReference>
<dbReference type="Gene3D" id="3.50.50.60">
    <property type="entry name" value="FAD/NAD(P)-binding domain"/>
    <property type="match status" value="2"/>
</dbReference>
<feature type="active site" description="Proton acceptor" evidence="5">
    <location>
        <position position="519"/>
    </location>
</feature>
<dbReference type="PIRSF" id="PIRSF000137">
    <property type="entry name" value="Alcohol_oxidase"/>
    <property type="match status" value="1"/>
</dbReference>
<dbReference type="InterPro" id="IPR000172">
    <property type="entry name" value="GMC_OxRdtase_N"/>
</dbReference>
<evidence type="ECO:0000256" key="5">
    <source>
        <dbReference type="PIRSR" id="PIRSR000137-1"/>
    </source>
</evidence>
<feature type="domain" description="Glucose-methanol-choline oxidoreductase N-terminal" evidence="7">
    <location>
        <begin position="228"/>
        <end position="242"/>
    </location>
</feature>
<feature type="binding site" evidence="6">
    <location>
        <begin position="14"/>
        <end position="15"/>
    </location>
    <ligand>
        <name>FAD</name>
        <dbReference type="ChEBI" id="CHEBI:57692"/>
    </ligand>
</feature>
<dbReference type="PROSITE" id="PS00624">
    <property type="entry name" value="GMC_OXRED_2"/>
    <property type="match status" value="1"/>
</dbReference>
<dbReference type="SUPFAM" id="SSF54373">
    <property type="entry name" value="FAD-linked reductases, C-terminal domain"/>
    <property type="match status" value="1"/>
</dbReference>
<evidence type="ECO:0000259" key="7">
    <source>
        <dbReference type="PROSITE" id="PS00624"/>
    </source>
</evidence>
<keyword evidence="9" id="KW-1185">Reference proteome</keyword>
<keyword evidence="4 6" id="KW-0274">FAD</keyword>
<dbReference type="Pfam" id="PF00732">
    <property type="entry name" value="GMC_oxred_N"/>
    <property type="match status" value="2"/>
</dbReference>
<dbReference type="PANTHER" id="PTHR11552:SF147">
    <property type="entry name" value="CHOLINE DEHYDROGENASE, MITOCHONDRIAL"/>
    <property type="match status" value="1"/>
</dbReference>
<sequence>MTEEFDFIICGGGTSGLVVAARLAEDPSIRILLLEAGKDSKDMDNMHMPGAWTTLHKGETDWDIRTPAQPGLNGREVHLPRGRFLGGSSGCNGTICVRRVEQDYDDWSFPQWSGKEMFRAMKKAETFHSKDWFSHDEKAHGYGGPLHIEPGNTSPFTDRVIELYKSFGLPYIPDMFSSGEAPNGCGHAVRTQYKVLLEDDEARYVEYLTDDGQRHRAKATKEIILSAGTYGTPAILMRSGIGPRAHLEATGIPVVKDLPGVGQNLQDHQLILVYYELNEPDLTDDARVSHDLNAFENGHKEWTDTRDGWLASFPFGGFAFARLHDRLEAESEEWRSFPRLPGRDPMDLTETQPNLEFFHTICYGGPPEYKDFPKAGEWAFAMCCFLCGLKGRGEVKLRSADPRDNPFVNPKYLEDRRDLLMMAEGARFMNEVVMTGAGTKDVVKGGWPAGAEHHLYESNEDWQAHVKKYASTSYHPGGTCKLGCEDDPMAVLDGDAQVYGVRGLRVADCSIMPTLHSGHTQMPAYGIGELVAEFVQKKYGLWSKSA</sequence>
<feature type="active site" description="Proton donor" evidence="5">
    <location>
        <position position="475"/>
    </location>
</feature>
<evidence type="ECO:0000256" key="6">
    <source>
        <dbReference type="PIRSR" id="PIRSR000137-2"/>
    </source>
</evidence>
<organism evidence="8 9">
    <name type="scientific">Colletotrichum sojae</name>
    <dbReference type="NCBI Taxonomy" id="2175907"/>
    <lineage>
        <taxon>Eukaryota</taxon>
        <taxon>Fungi</taxon>
        <taxon>Dikarya</taxon>
        <taxon>Ascomycota</taxon>
        <taxon>Pezizomycotina</taxon>
        <taxon>Sordariomycetes</taxon>
        <taxon>Hypocreomycetidae</taxon>
        <taxon>Glomerellales</taxon>
        <taxon>Glomerellaceae</taxon>
        <taxon>Colletotrichum</taxon>
        <taxon>Colletotrichum orchidearum species complex</taxon>
    </lineage>
</organism>
<dbReference type="InterPro" id="IPR007867">
    <property type="entry name" value="GMC_OxRtase_C"/>
</dbReference>
<evidence type="ECO:0000313" key="8">
    <source>
        <dbReference type="EMBL" id="KAF6806728.1"/>
    </source>
</evidence>
<comment type="caution">
    <text evidence="8">The sequence shown here is derived from an EMBL/GenBank/DDBJ whole genome shotgun (WGS) entry which is preliminary data.</text>
</comment>
<evidence type="ECO:0000313" key="9">
    <source>
        <dbReference type="Proteomes" id="UP000652219"/>
    </source>
</evidence>
<name>A0A8H6J5K9_9PEZI</name>
<comment type="cofactor">
    <cofactor evidence="1 6">
        <name>FAD</name>
        <dbReference type="ChEBI" id="CHEBI:57692"/>
    </cofactor>
</comment>
<reference evidence="8 9" key="1">
    <citation type="journal article" date="2020" name="Phytopathology">
        <title>Genome Sequence Resources of Colletotrichum truncatum, C. plurivorum, C. musicola, and C. sojae: Four Species Pathogenic to Soybean (Glycine max).</title>
        <authorList>
            <person name="Rogerio F."/>
            <person name="Boufleur T.R."/>
            <person name="Ciampi-Guillardi M."/>
            <person name="Sukno S.A."/>
            <person name="Thon M.R."/>
            <person name="Massola Junior N.S."/>
            <person name="Baroncelli R."/>
        </authorList>
    </citation>
    <scope>NUCLEOTIDE SEQUENCE [LARGE SCALE GENOMIC DNA]</scope>
    <source>
        <strain evidence="8 9">LFN0009</strain>
    </source>
</reference>
<proteinExistence type="inferred from homology"/>
<dbReference type="EMBL" id="WIGN01000152">
    <property type="protein sequence ID" value="KAF6806728.1"/>
    <property type="molecule type" value="Genomic_DNA"/>
</dbReference>
<protein>
    <submittedName>
        <fullName evidence="8">Gmc oxidoreductase</fullName>
    </submittedName>
</protein>
<accession>A0A8H6J5K9</accession>
<evidence type="ECO:0000256" key="4">
    <source>
        <dbReference type="ARBA" id="ARBA00022827"/>
    </source>
</evidence>
<evidence type="ECO:0000256" key="1">
    <source>
        <dbReference type="ARBA" id="ARBA00001974"/>
    </source>
</evidence>
<dbReference type="Proteomes" id="UP000652219">
    <property type="component" value="Unassembled WGS sequence"/>
</dbReference>
<evidence type="ECO:0000256" key="2">
    <source>
        <dbReference type="ARBA" id="ARBA00010790"/>
    </source>
</evidence>
<evidence type="ECO:0000256" key="3">
    <source>
        <dbReference type="ARBA" id="ARBA00022630"/>
    </source>
</evidence>
<dbReference type="SUPFAM" id="SSF51905">
    <property type="entry name" value="FAD/NAD(P)-binding domain"/>
    <property type="match status" value="1"/>
</dbReference>
<comment type="similarity">
    <text evidence="2">Belongs to the GMC oxidoreductase family.</text>
</comment>